<dbReference type="GO" id="GO:0002183">
    <property type="term" value="P:cytoplasmic translational initiation"/>
    <property type="evidence" value="ECO:0007669"/>
    <property type="project" value="TreeGrafter"/>
</dbReference>
<dbReference type="GO" id="GO:0005085">
    <property type="term" value="F:guanyl-nucleotide exchange factor activity"/>
    <property type="evidence" value="ECO:0007669"/>
    <property type="project" value="TreeGrafter"/>
</dbReference>
<dbReference type="PANTHER" id="PTHR45989:SF1">
    <property type="entry name" value="TRANSLATION INITIATION FACTOR EIF-2B SUBUNIT GAMMA"/>
    <property type="match status" value="1"/>
</dbReference>
<name>A0A183EZU6_9BILA</name>
<keyword evidence="5" id="KW-0648">Protein biosynthesis</keyword>
<proteinExistence type="inferred from homology"/>
<dbReference type="GO" id="GO:0005829">
    <property type="term" value="C:cytosol"/>
    <property type="evidence" value="ECO:0007669"/>
    <property type="project" value="UniProtKB-SubCell"/>
</dbReference>
<dbReference type="EMBL" id="UYRT01111366">
    <property type="protein sequence ID" value="VDN45627.1"/>
    <property type="molecule type" value="Genomic_DNA"/>
</dbReference>
<comment type="subunit">
    <text evidence="9">Component of the translation initiation factor 2B (eIF2B) complex which is a heterodecamer of two sets of five different subunits: alpha, beta, gamma, delta and epsilon. Subunits alpha, beta and delta comprise a regulatory subcomplex and subunits epsilon and gamma comprise a catalytic subcomplex. Within the complex, the hexameric regulatory complex resides at the center, with the two heterodimeric catalytic subcomplexes bound on opposite sides.</text>
</comment>
<dbReference type="InterPro" id="IPR029044">
    <property type="entry name" value="Nucleotide-diphossugar_trans"/>
</dbReference>
<dbReference type="OrthoDB" id="540503at2759"/>
<evidence type="ECO:0000313" key="13">
    <source>
        <dbReference type="WBParaSite" id="GPUH_0002651701-mRNA-1"/>
    </source>
</evidence>
<comment type="subcellular location">
    <subcellularLocation>
        <location evidence="1">Cytoplasm</location>
        <location evidence="1">Cytosol</location>
    </subcellularLocation>
</comment>
<dbReference type="PANTHER" id="PTHR45989">
    <property type="entry name" value="TRANSLATION INITIATION FACTOR EIF-2B SUBUNIT GAMMA"/>
    <property type="match status" value="1"/>
</dbReference>
<evidence type="ECO:0000256" key="4">
    <source>
        <dbReference type="ARBA" id="ARBA00022540"/>
    </source>
</evidence>
<evidence type="ECO:0000256" key="2">
    <source>
        <dbReference type="ARBA" id="ARBA00007878"/>
    </source>
</evidence>
<evidence type="ECO:0000256" key="1">
    <source>
        <dbReference type="ARBA" id="ARBA00004514"/>
    </source>
</evidence>
<gene>
    <name evidence="11" type="ORF">GPUH_LOCUS26487</name>
</gene>
<dbReference type="AlphaFoldDB" id="A0A183EZU6"/>
<dbReference type="InterPro" id="IPR005835">
    <property type="entry name" value="NTP_transferase_dom"/>
</dbReference>
<dbReference type="GO" id="GO:0005851">
    <property type="term" value="C:eukaryotic translation initiation factor 2B complex"/>
    <property type="evidence" value="ECO:0007669"/>
    <property type="project" value="TreeGrafter"/>
</dbReference>
<evidence type="ECO:0000256" key="6">
    <source>
        <dbReference type="ARBA" id="ARBA00044196"/>
    </source>
</evidence>
<dbReference type="Pfam" id="PF00483">
    <property type="entry name" value="NTP_transferase"/>
    <property type="match status" value="1"/>
</dbReference>
<dbReference type="InterPro" id="IPR051960">
    <property type="entry name" value="eIF2B_gamma"/>
</dbReference>
<reference evidence="11 12" key="2">
    <citation type="submission" date="2018-11" db="EMBL/GenBank/DDBJ databases">
        <authorList>
            <consortium name="Pathogen Informatics"/>
        </authorList>
    </citation>
    <scope>NUCLEOTIDE SEQUENCE [LARGE SCALE GENOMIC DNA]</scope>
</reference>
<sequence length="163" mass="17402">MVVSGAGALQAVVLCGGLGNRMTDLTDYIPKCMLPIAGVPMFCGFLEVILVVAEALLTEIKQLLSGCTLPPLPNLHIEFVSLGTDAENWGTADVLRHIADRIKKDFVVVSGDFVSDMSLSPMLALHSAENSALTCLLTDRFITGPVPGLKARQSVGKRFSLIF</sequence>
<evidence type="ECO:0000256" key="8">
    <source>
        <dbReference type="ARBA" id="ARBA00045373"/>
    </source>
</evidence>
<dbReference type="SUPFAM" id="SSF53448">
    <property type="entry name" value="Nucleotide-diphospho-sugar transferases"/>
    <property type="match status" value="1"/>
</dbReference>
<evidence type="ECO:0000313" key="12">
    <source>
        <dbReference type="Proteomes" id="UP000271098"/>
    </source>
</evidence>
<evidence type="ECO:0000256" key="3">
    <source>
        <dbReference type="ARBA" id="ARBA00022490"/>
    </source>
</evidence>
<dbReference type="Proteomes" id="UP000271098">
    <property type="component" value="Unassembled WGS sequence"/>
</dbReference>
<keyword evidence="4" id="KW-0396">Initiation factor</keyword>
<evidence type="ECO:0000313" key="11">
    <source>
        <dbReference type="EMBL" id="VDN45627.1"/>
    </source>
</evidence>
<organism evidence="13">
    <name type="scientific">Gongylonema pulchrum</name>
    <dbReference type="NCBI Taxonomy" id="637853"/>
    <lineage>
        <taxon>Eukaryota</taxon>
        <taxon>Metazoa</taxon>
        <taxon>Ecdysozoa</taxon>
        <taxon>Nematoda</taxon>
        <taxon>Chromadorea</taxon>
        <taxon>Rhabditida</taxon>
        <taxon>Spirurina</taxon>
        <taxon>Spiruromorpha</taxon>
        <taxon>Spiruroidea</taxon>
        <taxon>Gongylonematidae</taxon>
        <taxon>Gongylonema</taxon>
    </lineage>
</organism>
<evidence type="ECO:0000256" key="7">
    <source>
        <dbReference type="ARBA" id="ARBA00044229"/>
    </source>
</evidence>
<dbReference type="GO" id="GO:0003743">
    <property type="term" value="F:translation initiation factor activity"/>
    <property type="evidence" value="ECO:0007669"/>
    <property type="project" value="UniProtKB-KW"/>
</dbReference>
<reference evidence="13" key="1">
    <citation type="submission" date="2016-06" db="UniProtKB">
        <authorList>
            <consortium name="WormBaseParasite"/>
        </authorList>
    </citation>
    <scope>IDENTIFICATION</scope>
</reference>
<keyword evidence="3" id="KW-0963">Cytoplasm</keyword>
<protein>
    <recommendedName>
        <fullName evidence="6">Translation initiation factor eIF2B subunit gamma</fullName>
    </recommendedName>
    <alternativeName>
        <fullName evidence="7">eIF2B GDP-GTP exchange factor subunit gamma</fullName>
    </alternativeName>
</protein>
<dbReference type="WBParaSite" id="GPUH_0002651701-mRNA-1">
    <property type="protein sequence ID" value="GPUH_0002651701-mRNA-1"/>
    <property type="gene ID" value="GPUH_0002651701"/>
</dbReference>
<dbReference type="Gene3D" id="3.90.550.10">
    <property type="entry name" value="Spore Coat Polysaccharide Biosynthesis Protein SpsA, Chain A"/>
    <property type="match status" value="1"/>
</dbReference>
<keyword evidence="12" id="KW-1185">Reference proteome</keyword>
<evidence type="ECO:0000256" key="5">
    <source>
        <dbReference type="ARBA" id="ARBA00022917"/>
    </source>
</evidence>
<feature type="domain" description="Nucleotidyl transferase" evidence="10">
    <location>
        <begin position="11"/>
        <end position="138"/>
    </location>
</feature>
<comment type="function">
    <text evidence="8">Acts as a component of the translation initiation factor 2B (eIF2B) complex, which catalyzes the exchange of GDP for GTP on the eukaryotic initiation factor 2 (eIF2) complex gamma subunit. Its guanine nucleotide exchange factor activity is repressed when bound to eIF2 complex phosphorylated on the alpha subunit, thereby limiting the amount of methionyl-initiator methionine tRNA available to the ribosome and consequently global translation is repressed.</text>
</comment>
<evidence type="ECO:0000256" key="9">
    <source>
        <dbReference type="ARBA" id="ARBA00046432"/>
    </source>
</evidence>
<evidence type="ECO:0000259" key="10">
    <source>
        <dbReference type="Pfam" id="PF00483"/>
    </source>
</evidence>
<comment type="similarity">
    <text evidence="2">Belongs to the eIF-2B gamma/epsilon subunits family.</text>
</comment>
<accession>A0A183EZU6</accession>